<dbReference type="PROSITE" id="PS00211">
    <property type="entry name" value="ABC_TRANSPORTER_1"/>
    <property type="match status" value="1"/>
</dbReference>
<dbReference type="PROSITE" id="PS50893">
    <property type="entry name" value="ABC_TRANSPORTER_2"/>
    <property type="match status" value="1"/>
</dbReference>
<dbReference type="InterPro" id="IPR027417">
    <property type="entry name" value="P-loop_NTPase"/>
</dbReference>
<evidence type="ECO:0000313" key="13">
    <source>
        <dbReference type="EMBL" id="STC68766.1"/>
    </source>
</evidence>
<dbReference type="PROSITE" id="PS50929">
    <property type="entry name" value="ABC_TM1F"/>
    <property type="match status" value="1"/>
</dbReference>
<dbReference type="GO" id="GO:0005886">
    <property type="term" value="C:plasma membrane"/>
    <property type="evidence" value="ECO:0007669"/>
    <property type="project" value="UniProtKB-SubCell"/>
</dbReference>
<dbReference type="SUPFAM" id="SSF52540">
    <property type="entry name" value="P-loop containing nucleoside triphosphate hydrolases"/>
    <property type="match status" value="1"/>
</dbReference>
<evidence type="ECO:0000256" key="1">
    <source>
        <dbReference type="ARBA" id="ARBA00004429"/>
    </source>
</evidence>
<proteinExistence type="inferred from homology"/>
<feature type="transmembrane region" description="Helical" evidence="10">
    <location>
        <begin position="125"/>
        <end position="147"/>
    </location>
</feature>
<dbReference type="SMART" id="SM00382">
    <property type="entry name" value="AAA"/>
    <property type="match status" value="1"/>
</dbReference>
<dbReference type="InterPro" id="IPR003439">
    <property type="entry name" value="ABC_transporter-like_ATP-bd"/>
</dbReference>
<organism evidence="13 14">
    <name type="scientific">Corynebacterium pilosum</name>
    <dbReference type="NCBI Taxonomy" id="35756"/>
    <lineage>
        <taxon>Bacteria</taxon>
        <taxon>Bacillati</taxon>
        <taxon>Actinomycetota</taxon>
        <taxon>Actinomycetes</taxon>
        <taxon>Mycobacteriales</taxon>
        <taxon>Corynebacteriaceae</taxon>
        <taxon>Corynebacterium</taxon>
    </lineage>
</organism>
<dbReference type="SUPFAM" id="SSF90123">
    <property type="entry name" value="ABC transporter transmembrane region"/>
    <property type="match status" value="1"/>
</dbReference>
<keyword evidence="14" id="KW-1185">Reference proteome</keyword>
<evidence type="ECO:0000256" key="6">
    <source>
        <dbReference type="ARBA" id="ARBA00022967"/>
    </source>
</evidence>
<evidence type="ECO:0000256" key="10">
    <source>
        <dbReference type="SAM" id="Phobius"/>
    </source>
</evidence>
<evidence type="ECO:0000256" key="2">
    <source>
        <dbReference type="ARBA" id="ARBA00022519"/>
    </source>
</evidence>
<dbReference type="InterPro" id="IPR014223">
    <property type="entry name" value="ABC_CydC/D"/>
</dbReference>
<dbReference type="STRING" id="35756.GCA_001044155_00158"/>
<sequence length="508" mass="54207">MSDVRYLLRLAGVRRRDIALSVLAGSITLLAALTLTVLSGWLITRSWQMPPVLHLSVAITAVRALGISRAVFRYIDRLVSHKLGLSALTTLRARVYDAMASTSRPVGRGEGHVRLVTDTERVTDFIVRTVVPTGVAIVLSVVAIAFTAWLHPLAAVVMAVAMACTGLLIPWLAVRVNARRTHIDAADDFHVRLDAVLEHRVEYQAAGRADDQLTAAVDASRRASAETVKAQRPEALAEGIQAWATGFAALLVTIIAVAFYPGEPVWLGMLVMIPLAAFEAHGPLATAAIHGSEAAVAARRLKALVDKPAPAQPERDDTAAVDARGLHTVYGDTVWDFSLAPGERMLVRGPSGCGKTTMLETVAGLLPAAAGEVTRPAGARFFAEDGWVFSTTVRENLHVAAPEASDELMAEVLDAVGFEFGLDFVLADGAESLSSGQRRRLLLARALCSDAEVLLLDEPTEHLSPDAAEELLHMVLHEPLPGALPERTVIAVAHTDGPVGVEVFEPVV</sequence>
<dbReference type="RefSeq" id="WP_018582730.1">
    <property type="nucleotide sequence ID" value="NZ_LDYD01000011.1"/>
</dbReference>
<keyword evidence="4" id="KW-0547">Nucleotide-binding</keyword>
<dbReference type="EMBL" id="UFXQ01000001">
    <property type="protein sequence ID" value="STC68766.1"/>
    <property type="molecule type" value="Genomic_DNA"/>
</dbReference>
<dbReference type="InterPro" id="IPR011527">
    <property type="entry name" value="ABC1_TM_dom"/>
</dbReference>
<protein>
    <submittedName>
        <fullName evidence="13">ABC transport system, ATPase and permease component</fullName>
    </submittedName>
</protein>
<evidence type="ECO:0000256" key="4">
    <source>
        <dbReference type="ARBA" id="ARBA00022741"/>
    </source>
</evidence>
<keyword evidence="2" id="KW-1003">Cell membrane</keyword>
<dbReference type="GO" id="GO:0045454">
    <property type="term" value="P:cell redox homeostasis"/>
    <property type="evidence" value="ECO:0007669"/>
    <property type="project" value="InterPro"/>
</dbReference>
<comment type="similarity">
    <text evidence="9">Belongs to the ABC transporter superfamily. Siderophore-Fe(3+) uptake transporter (SIUT) (TC 3.A.1.21) family.</text>
</comment>
<evidence type="ECO:0000256" key="5">
    <source>
        <dbReference type="ARBA" id="ARBA00022840"/>
    </source>
</evidence>
<dbReference type="GO" id="GO:0016887">
    <property type="term" value="F:ATP hydrolysis activity"/>
    <property type="evidence" value="ECO:0007669"/>
    <property type="project" value="InterPro"/>
</dbReference>
<dbReference type="NCBIfam" id="TIGR02868">
    <property type="entry name" value="CydC"/>
    <property type="match status" value="1"/>
</dbReference>
<dbReference type="InterPro" id="IPR039421">
    <property type="entry name" value="Type_1_exporter"/>
</dbReference>
<dbReference type="InterPro" id="IPR036640">
    <property type="entry name" value="ABC1_TM_sf"/>
</dbReference>
<dbReference type="PANTHER" id="PTHR24221:SF654">
    <property type="entry name" value="ATP-BINDING CASSETTE SUB-FAMILY B MEMBER 6"/>
    <property type="match status" value="1"/>
</dbReference>
<dbReference type="GO" id="GO:0034775">
    <property type="term" value="P:glutathione transmembrane transport"/>
    <property type="evidence" value="ECO:0007669"/>
    <property type="project" value="InterPro"/>
</dbReference>
<comment type="subcellular location">
    <subcellularLocation>
        <location evidence="1">Cell inner membrane</location>
        <topology evidence="1">Multi-pass membrane protein</topology>
    </subcellularLocation>
</comment>
<feature type="domain" description="ABC transporter" evidence="11">
    <location>
        <begin position="313"/>
        <end position="507"/>
    </location>
</feature>
<dbReference type="GO" id="GO:0140359">
    <property type="term" value="F:ABC-type transporter activity"/>
    <property type="evidence" value="ECO:0007669"/>
    <property type="project" value="InterPro"/>
</dbReference>
<keyword evidence="6" id="KW-1278">Translocase</keyword>
<dbReference type="GO" id="GO:0005524">
    <property type="term" value="F:ATP binding"/>
    <property type="evidence" value="ECO:0007669"/>
    <property type="project" value="UniProtKB-KW"/>
</dbReference>
<evidence type="ECO:0000256" key="9">
    <source>
        <dbReference type="ARBA" id="ARBA00023455"/>
    </source>
</evidence>
<evidence type="ECO:0000256" key="8">
    <source>
        <dbReference type="ARBA" id="ARBA00023136"/>
    </source>
</evidence>
<accession>A0A376CJU4</accession>
<feature type="domain" description="ABC transmembrane type-1" evidence="12">
    <location>
        <begin position="19"/>
        <end position="288"/>
    </location>
</feature>
<feature type="transmembrane region" description="Helical" evidence="10">
    <location>
        <begin position="153"/>
        <end position="174"/>
    </location>
</feature>
<keyword evidence="3 10" id="KW-0812">Transmembrane</keyword>
<dbReference type="PANTHER" id="PTHR24221">
    <property type="entry name" value="ATP-BINDING CASSETTE SUB-FAMILY B"/>
    <property type="match status" value="1"/>
</dbReference>
<evidence type="ECO:0000313" key="14">
    <source>
        <dbReference type="Proteomes" id="UP000254467"/>
    </source>
</evidence>
<feature type="transmembrane region" description="Helical" evidence="10">
    <location>
        <begin position="242"/>
        <end position="260"/>
    </location>
</feature>
<feature type="transmembrane region" description="Helical" evidence="10">
    <location>
        <begin position="55"/>
        <end position="72"/>
    </location>
</feature>
<name>A0A376CJU4_9CORY</name>
<dbReference type="AlphaFoldDB" id="A0A376CJU4"/>
<feature type="transmembrane region" description="Helical" evidence="10">
    <location>
        <begin position="20"/>
        <end position="43"/>
    </location>
</feature>
<reference evidence="13 14" key="1">
    <citation type="submission" date="2018-06" db="EMBL/GenBank/DDBJ databases">
        <authorList>
            <consortium name="Pathogen Informatics"/>
            <person name="Doyle S."/>
        </authorList>
    </citation>
    <scope>NUCLEOTIDE SEQUENCE [LARGE SCALE GENOMIC DNA]</scope>
    <source>
        <strain evidence="13 14">NCTC11862</strain>
    </source>
</reference>
<evidence type="ECO:0000256" key="3">
    <source>
        <dbReference type="ARBA" id="ARBA00022692"/>
    </source>
</evidence>
<keyword evidence="7 10" id="KW-1133">Transmembrane helix</keyword>
<keyword evidence="2" id="KW-0997">Cell inner membrane</keyword>
<evidence type="ECO:0000259" key="12">
    <source>
        <dbReference type="PROSITE" id="PS50929"/>
    </source>
</evidence>
<dbReference type="Pfam" id="PF00005">
    <property type="entry name" value="ABC_tran"/>
    <property type="match status" value="1"/>
</dbReference>
<gene>
    <name evidence="13" type="ORF">NCTC11862_00541</name>
</gene>
<dbReference type="InterPro" id="IPR003593">
    <property type="entry name" value="AAA+_ATPase"/>
</dbReference>
<dbReference type="Gene3D" id="1.20.1560.10">
    <property type="entry name" value="ABC transporter type 1, transmembrane domain"/>
    <property type="match status" value="1"/>
</dbReference>
<dbReference type="GO" id="GO:0034040">
    <property type="term" value="F:ATPase-coupled lipid transmembrane transporter activity"/>
    <property type="evidence" value="ECO:0007669"/>
    <property type="project" value="TreeGrafter"/>
</dbReference>
<keyword evidence="8 10" id="KW-0472">Membrane</keyword>
<dbReference type="Proteomes" id="UP000254467">
    <property type="component" value="Unassembled WGS sequence"/>
</dbReference>
<dbReference type="OrthoDB" id="3237158at2"/>
<keyword evidence="5" id="KW-0067">ATP-binding</keyword>
<dbReference type="InterPro" id="IPR017871">
    <property type="entry name" value="ABC_transporter-like_CS"/>
</dbReference>
<evidence type="ECO:0000256" key="7">
    <source>
        <dbReference type="ARBA" id="ARBA00022989"/>
    </source>
</evidence>
<dbReference type="Gene3D" id="3.40.50.300">
    <property type="entry name" value="P-loop containing nucleotide triphosphate hydrolases"/>
    <property type="match status" value="1"/>
</dbReference>
<evidence type="ECO:0000259" key="11">
    <source>
        <dbReference type="PROSITE" id="PS50893"/>
    </source>
</evidence>